<evidence type="ECO:0000256" key="2">
    <source>
        <dbReference type="ARBA" id="ARBA00014228"/>
    </source>
</evidence>
<evidence type="ECO:0000313" key="5">
    <source>
        <dbReference type="EMBL" id="KAK4304251.1"/>
    </source>
</evidence>
<evidence type="ECO:0000256" key="1">
    <source>
        <dbReference type="ARBA" id="ARBA00009552"/>
    </source>
</evidence>
<keyword evidence="6" id="KW-1185">Reference proteome</keyword>
<comment type="caution">
    <text evidence="5">The sequence shown here is derived from an EMBL/GenBank/DDBJ whole genome shotgun (WGS) entry which is preliminary data.</text>
</comment>
<keyword evidence="3" id="KW-0677">Repeat</keyword>
<dbReference type="EMBL" id="JAWZYT010002458">
    <property type="protein sequence ID" value="KAK4304251.1"/>
    <property type="molecule type" value="Genomic_DNA"/>
</dbReference>
<dbReference type="Proteomes" id="UP001292094">
    <property type="component" value="Unassembled WGS sequence"/>
</dbReference>
<dbReference type="PANTHER" id="PTHR14224">
    <property type="entry name" value="SIMILAR TO PREFERENTIALLY EXPRESSED ANTIGEN IN MELANOMA-LIKE 3"/>
    <property type="match status" value="1"/>
</dbReference>
<dbReference type="GO" id="GO:0005737">
    <property type="term" value="C:cytoplasm"/>
    <property type="evidence" value="ECO:0007669"/>
    <property type="project" value="TreeGrafter"/>
</dbReference>
<dbReference type="PANTHER" id="PTHR14224:SF37">
    <property type="entry name" value="LEUCINE-RICH REPEAT-CONTAINING PROTEIN 14"/>
    <property type="match status" value="1"/>
</dbReference>
<evidence type="ECO:0000256" key="4">
    <source>
        <dbReference type="SAM" id="MobiDB-lite"/>
    </source>
</evidence>
<dbReference type="Gene3D" id="3.80.10.10">
    <property type="entry name" value="Ribonuclease Inhibitor"/>
    <property type="match status" value="1"/>
</dbReference>
<gene>
    <name evidence="5" type="ORF">Pmani_023791</name>
</gene>
<comment type="similarity">
    <text evidence="1">Belongs to the PRAME family. LRRC14 subfamily.</text>
</comment>
<accession>A0AAE1U0R4</accession>
<dbReference type="InterPro" id="IPR032675">
    <property type="entry name" value="LRR_dom_sf"/>
</dbReference>
<feature type="compositionally biased region" description="Basic and acidic residues" evidence="4">
    <location>
        <begin position="24"/>
        <end position="47"/>
    </location>
</feature>
<evidence type="ECO:0000256" key="3">
    <source>
        <dbReference type="ARBA" id="ARBA00022737"/>
    </source>
</evidence>
<protein>
    <recommendedName>
        <fullName evidence="2">Leucine-rich repeat-containing protein 14</fullName>
    </recommendedName>
</protein>
<sequence>MLSGCIYKLIHVLIPPLPSQHNTHVREAGGEAAENRTLRKDDEARGDMKTGQDLQRLEYLCACKIMSNGDIAGRLLPMAPPTLLPPLLKAFLMAKFNEEPAGSRSVSLLPLGEVLLLWPAPCLNLLPHLPNLLPCSDTHFSLEGQEVRMNELLRTILNFLIHIYVKRLKMKGWRTRCEVSKLDLSGLLVSKLIGCSHLKLEEMVRVHYNPNAPPDYDKREVVVDVIIAEVDEVKKLRVVCELGRCHGAGLRVRLGRVRVSSIPSSILGPLIHSLHDTGIHTLELDMCSLEEEGVKSLLYLSQSLQGLSLANCSQVPDIKFLLQFPHLTHLDLTGIRLRGKVALLGNLTQGLEYLNLCGCFIKVNDLDALTTSRHVASLRQLDLSENDLGNDPESNALCRLFQAIQNICVLELEHCGIQRMSRYGIQELVATLGALRKLVVLKLLRNDLLSSTILVDLPALAKNPALRCICLTVPSWAYLSDNYTVNEQNIDSLQKDFNHSLISIRNPPPVVDWQEESTYSCWYYSVGRETVVLYNGEGVGGQLAP</sequence>
<evidence type="ECO:0000313" key="6">
    <source>
        <dbReference type="Proteomes" id="UP001292094"/>
    </source>
</evidence>
<dbReference type="InterPro" id="IPR001611">
    <property type="entry name" value="Leu-rich_rpt"/>
</dbReference>
<dbReference type="SUPFAM" id="SSF52047">
    <property type="entry name" value="RNI-like"/>
    <property type="match status" value="1"/>
</dbReference>
<dbReference type="PROSITE" id="PS51450">
    <property type="entry name" value="LRR"/>
    <property type="match status" value="1"/>
</dbReference>
<organism evidence="5 6">
    <name type="scientific">Petrolisthes manimaculis</name>
    <dbReference type="NCBI Taxonomy" id="1843537"/>
    <lineage>
        <taxon>Eukaryota</taxon>
        <taxon>Metazoa</taxon>
        <taxon>Ecdysozoa</taxon>
        <taxon>Arthropoda</taxon>
        <taxon>Crustacea</taxon>
        <taxon>Multicrustacea</taxon>
        <taxon>Malacostraca</taxon>
        <taxon>Eumalacostraca</taxon>
        <taxon>Eucarida</taxon>
        <taxon>Decapoda</taxon>
        <taxon>Pleocyemata</taxon>
        <taxon>Anomura</taxon>
        <taxon>Galatheoidea</taxon>
        <taxon>Porcellanidae</taxon>
        <taxon>Petrolisthes</taxon>
    </lineage>
</organism>
<feature type="region of interest" description="Disordered" evidence="4">
    <location>
        <begin position="23"/>
        <end position="47"/>
    </location>
</feature>
<dbReference type="AlphaFoldDB" id="A0AAE1U0R4"/>
<dbReference type="InterPro" id="IPR050694">
    <property type="entry name" value="LRRC14/PRAME"/>
</dbReference>
<name>A0AAE1U0R4_9EUCA</name>
<proteinExistence type="inferred from homology"/>
<reference evidence="5" key="1">
    <citation type="submission" date="2023-11" db="EMBL/GenBank/DDBJ databases">
        <title>Genome assemblies of two species of porcelain crab, Petrolisthes cinctipes and Petrolisthes manimaculis (Anomura: Porcellanidae).</title>
        <authorList>
            <person name="Angst P."/>
        </authorList>
    </citation>
    <scope>NUCLEOTIDE SEQUENCE</scope>
    <source>
        <strain evidence="5">PB745_02</strain>
        <tissue evidence="5">Gill</tissue>
    </source>
</reference>